<name>A0A9N8KHZ0_9PEZI</name>
<dbReference type="InterPro" id="IPR038090">
    <property type="entry name" value="Cdt1_C_WH_dom_sf"/>
</dbReference>
<comment type="similarity">
    <text evidence="1">Belongs to the Cdt1 family.</text>
</comment>
<dbReference type="Gene3D" id="1.10.10.1420">
    <property type="entry name" value="DNA replication factor Cdt1, C-terminal WH domain"/>
    <property type="match status" value="1"/>
</dbReference>
<feature type="compositionally biased region" description="Basic and acidic residues" evidence="3">
    <location>
        <begin position="65"/>
        <end position="79"/>
    </location>
</feature>
<evidence type="ECO:0000259" key="4">
    <source>
        <dbReference type="Pfam" id="PF16679"/>
    </source>
</evidence>
<evidence type="ECO:0000256" key="1">
    <source>
        <dbReference type="ARBA" id="ARBA00008356"/>
    </source>
</evidence>
<dbReference type="InterPro" id="IPR032054">
    <property type="entry name" value="Cdt1_C"/>
</dbReference>
<accession>A0A9N8KHZ0</accession>
<evidence type="ECO:0000256" key="2">
    <source>
        <dbReference type="ARBA" id="ARBA00023306"/>
    </source>
</evidence>
<dbReference type="OrthoDB" id="341730at2759"/>
<keyword evidence="6" id="KW-1185">Reference proteome</keyword>
<protein>
    <recommendedName>
        <fullName evidence="4">DNA replication factor Cdt1 C-terminal domain-containing protein</fullName>
    </recommendedName>
</protein>
<proteinExistence type="inferred from homology"/>
<feature type="region of interest" description="Disordered" evidence="3">
    <location>
        <begin position="1"/>
        <end position="22"/>
    </location>
</feature>
<dbReference type="Pfam" id="PF16679">
    <property type="entry name" value="CDT1_C"/>
    <property type="match status" value="1"/>
</dbReference>
<evidence type="ECO:0000256" key="3">
    <source>
        <dbReference type="SAM" id="MobiDB-lite"/>
    </source>
</evidence>
<reference evidence="5" key="1">
    <citation type="submission" date="2020-06" db="EMBL/GenBank/DDBJ databases">
        <authorList>
            <person name="Onetto C."/>
        </authorList>
    </citation>
    <scope>NUCLEOTIDE SEQUENCE</scope>
</reference>
<dbReference type="EMBL" id="CAINUL010000015">
    <property type="protein sequence ID" value="CAD0112289.1"/>
    <property type="molecule type" value="Genomic_DNA"/>
</dbReference>
<feature type="domain" description="DNA replication factor Cdt1 C-terminal" evidence="4">
    <location>
        <begin position="360"/>
        <end position="454"/>
    </location>
</feature>
<dbReference type="AlphaFoldDB" id="A0A9N8KHZ0"/>
<sequence>MPVTRKRKAVSPDTAKQSTIASQKTINTYGRVTKSQKADQSAKKRKILDTVTIDTLSSSLPNGTPEERSTRQKEQDGELKTTQSKKRSRETEEEEVTTPQNKRFRNALPPTPAETPSKSASKLFERLILDHAAPASTNSAQETVYDTPPLTPRAFKTLGSSLPTTELPSQLQDLTRLFTAFLTSTSLYCAHNGLGTPMYITNLLPHVTRSWRTRAVTEADMYTILGILGENNTFELADNGEGSLCIELLETNYSTTGHFNQPELIEQFHNRLSALWNQWTSSSPSARSNIQAFLSQLPTVNIITSQVAPSNPTHLTKGSQRLQDIKATALAARAAQASARKPLVAPSAKSDAAVASRGANLLDRILAKQAANANKAAAPDSAHLARLSAIDRISDIVEVLDVLSNGRARASFSTRVLLSHLQNSLRNPISAEEGEKCLSIMAREVARNFVKIIRAGSVDAVVITRGGKPRPDELRAALEVARNA</sequence>
<feature type="region of interest" description="Disordered" evidence="3">
    <location>
        <begin position="53"/>
        <end position="119"/>
    </location>
</feature>
<dbReference type="Proteomes" id="UP000745764">
    <property type="component" value="Unassembled WGS sequence"/>
</dbReference>
<evidence type="ECO:0000313" key="5">
    <source>
        <dbReference type="EMBL" id="CAD0112289.1"/>
    </source>
</evidence>
<feature type="compositionally biased region" description="Polar residues" evidence="3">
    <location>
        <begin position="53"/>
        <end position="62"/>
    </location>
</feature>
<comment type="caution">
    <text evidence="5">The sequence shown here is derived from an EMBL/GenBank/DDBJ whole genome shotgun (WGS) entry which is preliminary data.</text>
</comment>
<dbReference type="Pfam" id="PF26121">
    <property type="entry name" value="HTH_CDT1"/>
    <property type="match status" value="1"/>
</dbReference>
<organism evidence="5 6">
    <name type="scientific">Aureobasidium uvarum</name>
    <dbReference type="NCBI Taxonomy" id="2773716"/>
    <lineage>
        <taxon>Eukaryota</taxon>
        <taxon>Fungi</taxon>
        <taxon>Dikarya</taxon>
        <taxon>Ascomycota</taxon>
        <taxon>Pezizomycotina</taxon>
        <taxon>Dothideomycetes</taxon>
        <taxon>Dothideomycetidae</taxon>
        <taxon>Dothideales</taxon>
        <taxon>Saccotheciaceae</taxon>
        <taxon>Aureobasidium</taxon>
    </lineage>
</organism>
<keyword evidence="2" id="KW-0131">Cell cycle</keyword>
<evidence type="ECO:0000313" key="6">
    <source>
        <dbReference type="Proteomes" id="UP000745764"/>
    </source>
</evidence>
<gene>
    <name evidence="5" type="ORF">AWRI4620_LOCUS6544</name>
</gene>